<dbReference type="InterPro" id="IPR018211">
    <property type="entry name" value="ADH_Fe_CS"/>
</dbReference>
<dbReference type="Pfam" id="PF00465">
    <property type="entry name" value="Fe-ADH"/>
    <property type="match status" value="1"/>
</dbReference>
<name>A0ABW4YPD6_9BACL</name>
<gene>
    <name evidence="6" type="ORF">ACFSJH_17085</name>
</gene>
<dbReference type="PANTHER" id="PTHR11496:SF102">
    <property type="entry name" value="ALCOHOL DEHYDROGENASE 4"/>
    <property type="match status" value="1"/>
</dbReference>
<evidence type="ECO:0000256" key="2">
    <source>
        <dbReference type="ARBA" id="ARBA00023002"/>
    </source>
</evidence>
<sequence length="387" mass="41981">MMNNFQFQTAGQIVAELHSVHKLADYMEKFARVRRVLILSQPAMQRAGYLDNITTSLQAKDISCDVITSIAPEPTDAQLTAVFEDIRKEKYDVIIAIGGGSVLDAAKIIAVMFTNELSIRQMLGTNLVTKPGLPLILIPTTSGTGSEVTPNAIVTLPDEQLKVAVVSPYLYPDLVILDAQLTVGLPAAITAATGMDAFTHALESFISNKANVMSNTYAKESMRLISNSIAEVYHNGSNIKAREQMLIGSMYGGMALSCSGTAAVHALAYPLGGMFHITHGVANAMLLPHVTEFNRDAIEPQLMEVAKIIGLSSNVANTNQAATAVIDQIVQWTKELHVPQNLADYGVQQQHIDQLASAAAKVTRLLNNNPKEVTLEDMKHIYRKILK</sequence>
<comment type="similarity">
    <text evidence="1">Belongs to the iron-containing alcohol dehydrogenase family.</text>
</comment>
<keyword evidence="2 6" id="KW-0560">Oxidoreductase</keyword>
<dbReference type="CDD" id="cd08551">
    <property type="entry name" value="Fe-ADH"/>
    <property type="match status" value="1"/>
</dbReference>
<protein>
    <submittedName>
        <fullName evidence="6">Iron-containing alcohol dehydrogenase</fullName>
        <ecNumber evidence="6">1.1.1.-</ecNumber>
    </submittedName>
</protein>
<keyword evidence="3" id="KW-0520">NAD</keyword>
<dbReference type="PROSITE" id="PS00913">
    <property type="entry name" value="ADH_IRON_1"/>
    <property type="match status" value="1"/>
</dbReference>
<evidence type="ECO:0000313" key="6">
    <source>
        <dbReference type="EMBL" id="MFD2117447.1"/>
    </source>
</evidence>
<keyword evidence="7" id="KW-1185">Reference proteome</keyword>
<dbReference type="Pfam" id="PF25137">
    <property type="entry name" value="ADH_Fe_C"/>
    <property type="match status" value="1"/>
</dbReference>
<dbReference type="PANTHER" id="PTHR11496">
    <property type="entry name" value="ALCOHOL DEHYDROGENASE"/>
    <property type="match status" value="1"/>
</dbReference>
<organism evidence="6 7">
    <name type="scientific">Paenibacillus yanchengensis</name>
    <dbReference type="NCBI Taxonomy" id="2035833"/>
    <lineage>
        <taxon>Bacteria</taxon>
        <taxon>Bacillati</taxon>
        <taxon>Bacillota</taxon>
        <taxon>Bacilli</taxon>
        <taxon>Bacillales</taxon>
        <taxon>Paenibacillaceae</taxon>
        <taxon>Paenibacillus</taxon>
    </lineage>
</organism>
<evidence type="ECO:0000256" key="1">
    <source>
        <dbReference type="ARBA" id="ARBA00007358"/>
    </source>
</evidence>
<evidence type="ECO:0000259" key="5">
    <source>
        <dbReference type="Pfam" id="PF25137"/>
    </source>
</evidence>
<feature type="domain" description="Fe-containing alcohol dehydrogenase-like C-terminal" evidence="5">
    <location>
        <begin position="190"/>
        <end position="385"/>
    </location>
</feature>
<dbReference type="GO" id="GO:0016491">
    <property type="term" value="F:oxidoreductase activity"/>
    <property type="evidence" value="ECO:0007669"/>
    <property type="project" value="UniProtKB-KW"/>
</dbReference>
<dbReference type="EC" id="1.1.1.-" evidence="6"/>
<dbReference type="InterPro" id="IPR001670">
    <property type="entry name" value="ADH_Fe/GldA"/>
</dbReference>
<evidence type="ECO:0000256" key="3">
    <source>
        <dbReference type="ARBA" id="ARBA00023027"/>
    </source>
</evidence>
<dbReference type="EMBL" id="JBHUHO010000040">
    <property type="protein sequence ID" value="MFD2117447.1"/>
    <property type="molecule type" value="Genomic_DNA"/>
</dbReference>
<evidence type="ECO:0000259" key="4">
    <source>
        <dbReference type="Pfam" id="PF00465"/>
    </source>
</evidence>
<comment type="caution">
    <text evidence="6">The sequence shown here is derived from an EMBL/GenBank/DDBJ whole genome shotgun (WGS) entry which is preliminary data.</text>
</comment>
<dbReference type="SUPFAM" id="SSF56796">
    <property type="entry name" value="Dehydroquinate synthase-like"/>
    <property type="match status" value="1"/>
</dbReference>
<dbReference type="InterPro" id="IPR039697">
    <property type="entry name" value="Alcohol_dehydrogenase_Fe"/>
</dbReference>
<dbReference type="Gene3D" id="1.20.1090.10">
    <property type="entry name" value="Dehydroquinate synthase-like - alpha domain"/>
    <property type="match status" value="1"/>
</dbReference>
<proteinExistence type="inferred from homology"/>
<reference evidence="7" key="1">
    <citation type="journal article" date="2019" name="Int. J. Syst. Evol. Microbiol.">
        <title>The Global Catalogue of Microorganisms (GCM) 10K type strain sequencing project: providing services to taxonomists for standard genome sequencing and annotation.</title>
        <authorList>
            <consortium name="The Broad Institute Genomics Platform"/>
            <consortium name="The Broad Institute Genome Sequencing Center for Infectious Disease"/>
            <person name="Wu L."/>
            <person name="Ma J."/>
        </authorList>
    </citation>
    <scope>NUCLEOTIDE SEQUENCE [LARGE SCALE GENOMIC DNA]</scope>
    <source>
        <strain evidence="7">GH52</strain>
    </source>
</reference>
<dbReference type="InterPro" id="IPR056798">
    <property type="entry name" value="ADH_Fe_C"/>
</dbReference>
<dbReference type="RefSeq" id="WP_377774789.1">
    <property type="nucleotide sequence ID" value="NZ_JBHUHO010000040.1"/>
</dbReference>
<dbReference type="Gene3D" id="3.40.50.1970">
    <property type="match status" value="1"/>
</dbReference>
<dbReference type="Proteomes" id="UP001597362">
    <property type="component" value="Unassembled WGS sequence"/>
</dbReference>
<evidence type="ECO:0000313" key="7">
    <source>
        <dbReference type="Proteomes" id="UP001597362"/>
    </source>
</evidence>
<accession>A0ABW4YPD6</accession>
<feature type="domain" description="Alcohol dehydrogenase iron-type/glycerol dehydrogenase GldA" evidence="4">
    <location>
        <begin position="12"/>
        <end position="178"/>
    </location>
</feature>